<dbReference type="RefSeq" id="WP_139465193.1">
    <property type="nucleotide sequence ID" value="NZ_VDHJ01000004.1"/>
</dbReference>
<dbReference type="SUPFAM" id="SSF55846">
    <property type="entry name" value="N-acetylmuramoyl-L-alanine amidase-like"/>
    <property type="match status" value="1"/>
</dbReference>
<evidence type="ECO:0000256" key="3">
    <source>
        <dbReference type="ARBA" id="ARBA00022801"/>
    </source>
</evidence>
<evidence type="ECO:0000256" key="1">
    <source>
        <dbReference type="ARBA" id="ARBA00001561"/>
    </source>
</evidence>
<dbReference type="PANTHER" id="PTHR30417">
    <property type="entry name" value="N-ACETYLMURAMOYL-L-ALANINE AMIDASE AMID"/>
    <property type="match status" value="1"/>
</dbReference>
<keyword evidence="7" id="KW-1185">Reference proteome</keyword>
<evidence type="ECO:0000313" key="7">
    <source>
        <dbReference type="Proteomes" id="UP000312032"/>
    </source>
</evidence>
<dbReference type="GO" id="GO:0009254">
    <property type="term" value="P:peptidoglycan turnover"/>
    <property type="evidence" value="ECO:0007669"/>
    <property type="project" value="TreeGrafter"/>
</dbReference>
<dbReference type="OrthoDB" id="9758772at2"/>
<dbReference type="GO" id="GO:0071555">
    <property type="term" value="P:cell wall organization"/>
    <property type="evidence" value="ECO:0007669"/>
    <property type="project" value="UniProtKB-KW"/>
</dbReference>
<proteinExistence type="predicted"/>
<accession>A0A5C4U4Q4</accession>
<sequence>MKNWETLEPDKYTLVGSHRYTKGRARPIDRIIIHHNAANNWSSEQVRDLWNNSREASAHYQVEADGTIGQLVNDYDTAWHAANADINARSIGIEHANISGPPRWQISDKTIEEGAHLVAALCHAYNLGRPQWGKNVFPHSRFTSTSCPHQLDVGGEDHATYMARAQWWYDNFRSKPAPAPKKEEGLFMALSEQEQREALDLLRRIYFELTENYQSRYEKDGVRSEFRDTAIGYALEADRKLEDMHANMLPAIYAGITDLMKKAGKKNG</sequence>
<dbReference type="AlphaFoldDB" id="A0A5C4U4Q4"/>
<reference evidence="6 7" key="1">
    <citation type="submission" date="2019-06" db="EMBL/GenBank/DDBJ databases">
        <authorList>
            <person name="Li J."/>
        </authorList>
    </citation>
    <scope>NUCLEOTIDE SEQUENCE [LARGE SCALE GENOMIC DNA]</scope>
    <source>
        <strain evidence="6 7">LMG 28165</strain>
    </source>
</reference>
<dbReference type="EMBL" id="VDHJ01000004">
    <property type="protein sequence ID" value="TNL98765.1"/>
    <property type="molecule type" value="Genomic_DNA"/>
</dbReference>
<keyword evidence="4" id="KW-0961">Cell wall biogenesis/degradation</keyword>
<dbReference type="GO" id="GO:0009253">
    <property type="term" value="P:peptidoglycan catabolic process"/>
    <property type="evidence" value="ECO:0007669"/>
    <property type="project" value="InterPro"/>
</dbReference>
<organism evidence="6 7">
    <name type="scientific">Corynebacterium tapiri</name>
    <dbReference type="NCBI Taxonomy" id="1448266"/>
    <lineage>
        <taxon>Bacteria</taxon>
        <taxon>Bacillati</taxon>
        <taxon>Actinomycetota</taxon>
        <taxon>Actinomycetes</taxon>
        <taxon>Mycobacteriales</taxon>
        <taxon>Corynebacteriaceae</taxon>
        <taxon>Corynebacterium</taxon>
    </lineage>
</organism>
<evidence type="ECO:0000256" key="2">
    <source>
        <dbReference type="ARBA" id="ARBA00011901"/>
    </source>
</evidence>
<evidence type="ECO:0000313" key="6">
    <source>
        <dbReference type="EMBL" id="TNL98765.1"/>
    </source>
</evidence>
<gene>
    <name evidence="6" type="ORF">FHE74_03870</name>
</gene>
<comment type="caution">
    <text evidence="6">The sequence shown here is derived from an EMBL/GenBank/DDBJ whole genome shotgun (WGS) entry which is preliminary data.</text>
</comment>
<evidence type="ECO:0000259" key="5">
    <source>
        <dbReference type="SMART" id="SM00644"/>
    </source>
</evidence>
<dbReference type="Pfam" id="PF01510">
    <property type="entry name" value="Amidase_2"/>
    <property type="match status" value="1"/>
</dbReference>
<feature type="domain" description="N-acetylmuramoyl-L-alanine amidase" evidence="5">
    <location>
        <begin position="16"/>
        <end position="149"/>
    </location>
</feature>
<dbReference type="GO" id="GO:0008745">
    <property type="term" value="F:N-acetylmuramoyl-L-alanine amidase activity"/>
    <property type="evidence" value="ECO:0007669"/>
    <property type="project" value="UniProtKB-EC"/>
</dbReference>
<dbReference type="InterPro" id="IPR002502">
    <property type="entry name" value="Amidase_domain"/>
</dbReference>
<dbReference type="InterPro" id="IPR036505">
    <property type="entry name" value="Amidase/PGRP_sf"/>
</dbReference>
<dbReference type="EC" id="3.5.1.28" evidence="2"/>
<name>A0A5C4U4Q4_9CORY</name>
<dbReference type="SMART" id="SM00644">
    <property type="entry name" value="Ami_2"/>
    <property type="match status" value="1"/>
</dbReference>
<keyword evidence="3" id="KW-0378">Hydrolase</keyword>
<dbReference type="Proteomes" id="UP000312032">
    <property type="component" value="Unassembled WGS sequence"/>
</dbReference>
<dbReference type="Gene3D" id="3.40.80.10">
    <property type="entry name" value="Peptidoglycan recognition protein-like"/>
    <property type="match status" value="1"/>
</dbReference>
<comment type="catalytic activity">
    <reaction evidence="1">
        <text>Hydrolyzes the link between N-acetylmuramoyl residues and L-amino acid residues in certain cell-wall glycopeptides.</text>
        <dbReference type="EC" id="3.5.1.28"/>
    </reaction>
</comment>
<evidence type="ECO:0000256" key="4">
    <source>
        <dbReference type="ARBA" id="ARBA00023316"/>
    </source>
</evidence>
<dbReference type="CDD" id="cd06583">
    <property type="entry name" value="PGRP"/>
    <property type="match status" value="1"/>
</dbReference>
<dbReference type="InterPro" id="IPR051206">
    <property type="entry name" value="NAMLAA_amidase_2"/>
</dbReference>
<dbReference type="PANTHER" id="PTHR30417:SF1">
    <property type="entry name" value="N-ACETYLMURAMOYL-L-ALANINE AMIDASE AMID"/>
    <property type="match status" value="1"/>
</dbReference>
<protein>
    <recommendedName>
        <fullName evidence="2">N-acetylmuramoyl-L-alanine amidase</fullName>
        <ecNumber evidence="2">3.5.1.28</ecNumber>
    </recommendedName>
</protein>